<sequence length="186" mass="19578">MAGIDRIVGCCGLNESATGWIATDGAAETGKGMSAMFETPLTVVGNIVNDPIRREVGNHEVMKFRVASNSRRRGADGTWEAGNSLFVTVNCWGKLVSGVGASLRKGSAVIVVGHVYTSEYEDRDGNRRSAVEMRATAVGPDLSRCIARVEKTVAADTDPTPRADVEAVDPDQADHGDDAAGLPMTA</sequence>
<organism evidence="5 6">
    <name type="scientific">Mycobacterium heckeshornense</name>
    <dbReference type="NCBI Taxonomy" id="110505"/>
    <lineage>
        <taxon>Bacteria</taxon>
        <taxon>Bacillati</taxon>
        <taxon>Actinomycetota</taxon>
        <taxon>Actinomycetes</taxon>
        <taxon>Mycobacteriales</taxon>
        <taxon>Mycobacteriaceae</taxon>
        <taxon>Mycobacterium</taxon>
    </lineage>
</organism>
<evidence type="ECO:0000313" key="6">
    <source>
        <dbReference type="Proteomes" id="UP000595446"/>
    </source>
</evidence>
<dbReference type="CDD" id="cd04496">
    <property type="entry name" value="SSB_OBF"/>
    <property type="match status" value="1"/>
</dbReference>
<dbReference type="InterPro" id="IPR000424">
    <property type="entry name" value="Primosome_PriB/ssb"/>
</dbReference>
<evidence type="ECO:0000256" key="1">
    <source>
        <dbReference type="ARBA" id="ARBA00023125"/>
    </source>
</evidence>
<dbReference type="GO" id="GO:0003697">
    <property type="term" value="F:single-stranded DNA binding"/>
    <property type="evidence" value="ECO:0007669"/>
    <property type="project" value="InterPro"/>
</dbReference>
<gene>
    <name evidence="5" type="ORF">MHEC_17160</name>
</gene>
<dbReference type="GO" id="GO:0006260">
    <property type="term" value="P:DNA replication"/>
    <property type="evidence" value="ECO:0007669"/>
    <property type="project" value="InterPro"/>
</dbReference>
<dbReference type="PROSITE" id="PS50935">
    <property type="entry name" value="SSB"/>
    <property type="match status" value="1"/>
</dbReference>
<dbReference type="Gene3D" id="2.40.50.140">
    <property type="entry name" value="Nucleic acid-binding proteins"/>
    <property type="match status" value="1"/>
</dbReference>
<proteinExistence type="predicted"/>
<dbReference type="NCBIfam" id="NF004512">
    <property type="entry name" value="PRK05853.1"/>
    <property type="match status" value="1"/>
</dbReference>
<keyword evidence="6" id="KW-1185">Reference proteome</keyword>
<name>A0A7R7JH54_9MYCO</name>
<evidence type="ECO:0000256" key="3">
    <source>
        <dbReference type="RuleBase" id="RU000524"/>
    </source>
</evidence>
<evidence type="ECO:0000313" key="5">
    <source>
        <dbReference type="EMBL" id="BCO35283.1"/>
    </source>
</evidence>
<dbReference type="EMBL" id="AP024237">
    <property type="protein sequence ID" value="BCO35283.1"/>
    <property type="molecule type" value="Genomic_DNA"/>
</dbReference>
<feature type="compositionally biased region" description="Basic and acidic residues" evidence="4">
    <location>
        <begin position="152"/>
        <end position="165"/>
    </location>
</feature>
<protein>
    <recommendedName>
        <fullName evidence="3">Single-stranded DNA-binding protein</fullName>
    </recommendedName>
</protein>
<dbReference type="Proteomes" id="UP000595446">
    <property type="component" value="Chromosome"/>
</dbReference>
<keyword evidence="1 2" id="KW-0238">DNA-binding</keyword>
<dbReference type="Pfam" id="PF00436">
    <property type="entry name" value="SSB"/>
    <property type="match status" value="1"/>
</dbReference>
<reference evidence="5 6" key="1">
    <citation type="submission" date="2020-12" db="EMBL/GenBank/DDBJ databases">
        <title>Complete genome sequence of Mycobacterium heckeshornense JCM 15655T, closely related to a pathogenic non-tuberculous mycobacterial species Mycobacterium xenopi.</title>
        <authorList>
            <person name="Yoshida M."/>
            <person name="Fukano H."/>
            <person name="Asakura T."/>
            <person name="Suzuki M."/>
            <person name="Hoshino Y."/>
        </authorList>
    </citation>
    <scope>NUCLEOTIDE SEQUENCE [LARGE SCALE GENOMIC DNA]</scope>
    <source>
        <strain evidence="5 6">JCM 15655</strain>
    </source>
</reference>
<accession>A0A7R7JH54</accession>
<dbReference type="AlphaFoldDB" id="A0A7R7JH54"/>
<evidence type="ECO:0000256" key="4">
    <source>
        <dbReference type="SAM" id="MobiDB-lite"/>
    </source>
</evidence>
<dbReference type="InterPro" id="IPR011344">
    <property type="entry name" value="ssDNA-bd"/>
</dbReference>
<feature type="region of interest" description="Disordered" evidence="4">
    <location>
        <begin position="152"/>
        <end position="186"/>
    </location>
</feature>
<dbReference type="NCBIfam" id="TIGR00621">
    <property type="entry name" value="ssb"/>
    <property type="match status" value="1"/>
</dbReference>
<dbReference type="InterPro" id="IPR012340">
    <property type="entry name" value="NA-bd_OB-fold"/>
</dbReference>
<dbReference type="SUPFAM" id="SSF50249">
    <property type="entry name" value="Nucleic acid-binding proteins"/>
    <property type="match status" value="1"/>
</dbReference>
<evidence type="ECO:0000256" key="2">
    <source>
        <dbReference type="PROSITE-ProRule" id="PRU00252"/>
    </source>
</evidence>